<keyword evidence="2" id="KW-1185">Reference proteome</keyword>
<organism evidence="1 2">
    <name type="scientific">Gracilibacillus pellucidus</name>
    <dbReference type="NCBI Taxonomy" id="3095368"/>
    <lineage>
        <taxon>Bacteria</taxon>
        <taxon>Bacillati</taxon>
        <taxon>Bacillota</taxon>
        <taxon>Bacilli</taxon>
        <taxon>Bacillales</taxon>
        <taxon>Bacillaceae</taxon>
        <taxon>Gracilibacillus</taxon>
    </lineage>
</organism>
<reference evidence="1" key="1">
    <citation type="submission" date="2023-11" db="EMBL/GenBank/DDBJ databases">
        <title>Gracilibacillus pellucida a moderately halophilic bacterium isolated from saline soil in Xinjiang province.</title>
        <authorList>
            <person name="Zhang Z."/>
            <person name="Tan F."/>
            <person name="Wang Y."/>
            <person name="Xia M."/>
        </authorList>
    </citation>
    <scope>NUCLEOTIDE SEQUENCE</scope>
    <source>
        <strain evidence="1">S3-1-1</strain>
    </source>
</reference>
<accession>A0ACC6M9D5</accession>
<sequence length="563" mass="62098">MAESLKLFLSKINLQTRLLFIFLMLLIASIATVGLNTYLQAKQTTLETNENRLAREGELIDYVSSNLKFLYVSDEEYFMQQLEAEVRSQTERLAEEGMTSATFMIKDEQLTPFQVSSENNLSFSDSLLNELVKLDSGITHKKIQGTDYTLVVENLADQIGGHYVLAVSTDSYMGAVNSMAQTVLTVTIATLALSILIIFLFVRSLTKPLNKLRNTMREARNGSLSVAEIHTSIPEITSLHKSYDAMIQQMQLMLKELNSTTTELEMTGDRLKDSSSSTLAASEQLIGSINIVKEGAEQTANSSETSTNSFHEMKGKIDSLLENMDMVDQSSQLMNQSAISGEQNTTQLIDQITAFGEGFKQLNKTIQTVNAHSSSITKLVDLIKGIAEQTKLLALNAAIEAARAGESGQGFAVVANEVRKLAEQAAGATEDITHSIKEMNSITTQASSEFEEMHTNITTNLTMATDTKLSIDGLMTQIDTVNQQINTMEAELQNVHNTLPELEQSSVSLASVSQETLASAEEMYATSDEQVRQMKRTHEIGLQLTDLSQSLTRLTERFKEKNA</sequence>
<dbReference type="Proteomes" id="UP001277972">
    <property type="component" value="Unassembled WGS sequence"/>
</dbReference>
<comment type="caution">
    <text evidence="1">The sequence shown here is derived from an EMBL/GenBank/DDBJ whole genome shotgun (WGS) entry which is preliminary data.</text>
</comment>
<name>A0ACC6M9D5_9BACI</name>
<proteinExistence type="predicted"/>
<evidence type="ECO:0000313" key="2">
    <source>
        <dbReference type="Proteomes" id="UP001277972"/>
    </source>
</evidence>
<evidence type="ECO:0000313" key="1">
    <source>
        <dbReference type="EMBL" id="MDX8047559.1"/>
    </source>
</evidence>
<protein>
    <submittedName>
        <fullName evidence="1">Methyl-accepting chemotaxis protein</fullName>
    </submittedName>
</protein>
<gene>
    <name evidence="1" type="ORF">SH601_16455</name>
</gene>
<dbReference type="EMBL" id="JAWZSR010000015">
    <property type="protein sequence ID" value="MDX8047559.1"/>
    <property type="molecule type" value="Genomic_DNA"/>
</dbReference>